<protein>
    <recommendedName>
        <fullName evidence="2">DUF218 domain-containing protein</fullName>
    </recommendedName>
</protein>
<dbReference type="GO" id="GO:0005886">
    <property type="term" value="C:plasma membrane"/>
    <property type="evidence" value="ECO:0007669"/>
    <property type="project" value="TreeGrafter"/>
</dbReference>
<keyword evidence="1" id="KW-0812">Transmembrane</keyword>
<dbReference type="HOGENOM" id="CLU_053514_2_1_5"/>
<dbReference type="KEGG" id="lcc:B488_05710"/>
<dbReference type="RefSeq" id="WP_015272990.1">
    <property type="nucleotide sequence ID" value="NC_019907.1"/>
</dbReference>
<dbReference type="CDD" id="cd06259">
    <property type="entry name" value="YdcF-like"/>
    <property type="match status" value="1"/>
</dbReference>
<dbReference type="InterPro" id="IPR003848">
    <property type="entry name" value="DUF218"/>
</dbReference>
<dbReference type="InterPro" id="IPR014729">
    <property type="entry name" value="Rossmann-like_a/b/a_fold"/>
</dbReference>
<reference evidence="3 4" key="1">
    <citation type="journal article" date="2012" name="Stand. Genomic Sci.">
        <title>Complete genome sequence of Liberibacter crescens BT-1.</title>
        <authorList>
            <person name="Leonard M.T."/>
            <person name="Fagen J.R."/>
            <person name="Davis-Richardson A.G."/>
            <person name="Davis M.J."/>
            <person name="Triplett E.W."/>
        </authorList>
    </citation>
    <scope>NUCLEOTIDE SEQUENCE [LARGE SCALE GENOMIC DNA]</scope>
    <source>
        <strain evidence="3 4">BT-1</strain>
    </source>
</reference>
<proteinExistence type="predicted"/>
<accession>L0EV95</accession>
<dbReference type="AlphaFoldDB" id="L0EV95"/>
<keyword evidence="1" id="KW-0472">Membrane</keyword>
<dbReference type="eggNOG" id="COG1434">
    <property type="taxonomic scope" value="Bacteria"/>
</dbReference>
<evidence type="ECO:0000259" key="2">
    <source>
        <dbReference type="Pfam" id="PF02698"/>
    </source>
</evidence>
<dbReference type="GO" id="GO:0000270">
    <property type="term" value="P:peptidoglycan metabolic process"/>
    <property type="evidence" value="ECO:0007669"/>
    <property type="project" value="TreeGrafter"/>
</dbReference>
<gene>
    <name evidence="3" type="ordered locus">B488_05710</name>
</gene>
<dbReference type="Proteomes" id="UP000010799">
    <property type="component" value="Chromosome"/>
</dbReference>
<feature type="transmembrane region" description="Helical" evidence="1">
    <location>
        <begin position="27"/>
        <end position="49"/>
    </location>
</feature>
<evidence type="ECO:0000313" key="3">
    <source>
        <dbReference type="EMBL" id="AGA64563.1"/>
    </source>
</evidence>
<dbReference type="Gene3D" id="3.40.50.620">
    <property type="entry name" value="HUPs"/>
    <property type="match status" value="1"/>
</dbReference>
<sequence length="255" mass="29547">MILSIMLFLLICPIALRYLKYYKVSYLFYTCFFIFFFAIGCGPIPSFLLNKLQSYYRIQPKDEWRDHNKIIVLGAGTTVVKNLSTINLEPSIFAYGRIVEAEKLYKSCKNLKSDCKIIIIGGDPQKNGFSESMIYRNTLVEMGLNPDDIKIEEKSLNTFQNAQFVSNILQEDRSDLIILVSSAVHLKRSQLYFKHFGIHATAMHGDFLNVVMTPIPISYNFTLTDIAIHEYLDIARYYVYNFLKLNPPKVIYQRL</sequence>
<dbReference type="GO" id="GO:0043164">
    <property type="term" value="P:Gram-negative-bacterium-type cell wall biogenesis"/>
    <property type="evidence" value="ECO:0007669"/>
    <property type="project" value="TreeGrafter"/>
</dbReference>
<dbReference type="PANTHER" id="PTHR30336">
    <property type="entry name" value="INNER MEMBRANE PROTEIN, PROBABLE PERMEASE"/>
    <property type="match status" value="1"/>
</dbReference>
<keyword evidence="1" id="KW-1133">Transmembrane helix</keyword>
<name>L0EV95_LIBCB</name>
<organism evidence="3 4">
    <name type="scientific">Liberibacter crescens (strain BT-1)</name>
    <dbReference type="NCBI Taxonomy" id="1215343"/>
    <lineage>
        <taxon>Bacteria</taxon>
        <taxon>Pseudomonadati</taxon>
        <taxon>Pseudomonadota</taxon>
        <taxon>Alphaproteobacteria</taxon>
        <taxon>Hyphomicrobiales</taxon>
        <taxon>Rhizobiaceae</taxon>
        <taxon>Liberibacter</taxon>
    </lineage>
</organism>
<dbReference type="EMBL" id="CP003789">
    <property type="protein sequence ID" value="AGA64563.1"/>
    <property type="molecule type" value="Genomic_DNA"/>
</dbReference>
<feature type="domain" description="DUF218" evidence="2">
    <location>
        <begin position="70"/>
        <end position="232"/>
    </location>
</feature>
<evidence type="ECO:0000256" key="1">
    <source>
        <dbReference type="SAM" id="Phobius"/>
    </source>
</evidence>
<dbReference type="PANTHER" id="PTHR30336:SF4">
    <property type="entry name" value="ENVELOPE BIOGENESIS FACTOR ELYC"/>
    <property type="match status" value="1"/>
</dbReference>
<dbReference type="Pfam" id="PF02698">
    <property type="entry name" value="DUF218"/>
    <property type="match status" value="1"/>
</dbReference>
<evidence type="ECO:0000313" key="4">
    <source>
        <dbReference type="Proteomes" id="UP000010799"/>
    </source>
</evidence>
<keyword evidence="4" id="KW-1185">Reference proteome</keyword>
<dbReference type="InterPro" id="IPR051599">
    <property type="entry name" value="Cell_Envelope_Assoc"/>
</dbReference>
<dbReference type="PATRIC" id="fig|1215343.11.peg.581"/>